<keyword evidence="1" id="KW-0677">Repeat</keyword>
<sequence length="582" mass="65155">MNRKKQLFIIYIITLLCAMGMGAAAYGNENIGYLPPQPKDIRVMVSKPTISLPIFLNNNVIQSIEMKLNGSVVAAKYDERLQAIVHIPKESLRAGSYKVDLAVAFKGWTKTFNQSWQFSVSENAVAVLPAATEEQKQVLEYVNQYRKFMGLQELRLNDSLNAAALAHANYMALNKQITHEQLANAKGFTGAKPWDRVGAFGYGGSLVSENLSSGNRNYRESIDGLVDAPYHRLVWLNPFLTDLGYGMKDRYYTYKFGGGKTEKDKLMVYPMENQTDVNTAWSGNESPNPLRFHNKKQNVGYPITLSYFTDKNISKITIDKAVLTNSRGSTLNTFLNTPGKDQWLQDSVILIPSSPLTAKEKHTVTIKGKIEFDDKTSEIIDKTWSFTTAATPADVNKWISRTNYEDIGGHWAQKDIMDLEKRGIFTPKTGSYFRPNDKITRAEFAEFIVKALGLETKGYEGLLKDVRTTTNKSLYIEAAYRAGIIRGTGNGNFEPGRLITREEISVMVIRAFEKKGNKELIKNLPELSFADKGAISGWAAQDIRAAGKLGIIRGRTGNRFVPKDNATRAEAATMMKRLLEKL</sequence>
<dbReference type="STRING" id="1424294.Gferi_10495"/>
<feature type="domain" description="SLH" evidence="2">
    <location>
        <begin position="399"/>
        <end position="462"/>
    </location>
</feature>
<proteinExistence type="predicted"/>
<dbReference type="Pfam" id="PF00188">
    <property type="entry name" value="CAP"/>
    <property type="match status" value="1"/>
</dbReference>
<gene>
    <name evidence="3" type="ORF">Gferi_10495</name>
</gene>
<protein>
    <recommendedName>
        <fullName evidence="2">SLH domain-containing protein</fullName>
    </recommendedName>
</protein>
<evidence type="ECO:0000259" key="2">
    <source>
        <dbReference type="PROSITE" id="PS51272"/>
    </source>
</evidence>
<dbReference type="CDD" id="cd05379">
    <property type="entry name" value="CAP_bacterial"/>
    <property type="match status" value="1"/>
</dbReference>
<feature type="domain" description="SLH" evidence="2">
    <location>
        <begin position="463"/>
        <end position="522"/>
    </location>
</feature>
<dbReference type="PANTHER" id="PTHR31157">
    <property type="entry name" value="SCP DOMAIN-CONTAINING PROTEIN"/>
    <property type="match status" value="1"/>
</dbReference>
<dbReference type="InterPro" id="IPR001119">
    <property type="entry name" value="SLH_dom"/>
</dbReference>
<dbReference type="KEGG" id="gfe:Gferi_10495"/>
<dbReference type="Proteomes" id="UP000095743">
    <property type="component" value="Chromosome"/>
</dbReference>
<accession>A0A1D8GGG3</accession>
<dbReference type="SUPFAM" id="SSF55797">
    <property type="entry name" value="PR-1-like"/>
    <property type="match status" value="1"/>
</dbReference>
<dbReference type="Gene3D" id="3.40.33.10">
    <property type="entry name" value="CAP"/>
    <property type="match status" value="1"/>
</dbReference>
<dbReference type="PANTHER" id="PTHR31157:SF1">
    <property type="entry name" value="SCP DOMAIN-CONTAINING PROTEIN"/>
    <property type="match status" value="1"/>
</dbReference>
<keyword evidence="4" id="KW-1185">Reference proteome</keyword>
<name>A0A1D8GGG3_9FIRM</name>
<feature type="domain" description="SLH" evidence="2">
    <location>
        <begin position="526"/>
        <end position="582"/>
    </location>
</feature>
<dbReference type="AlphaFoldDB" id="A0A1D8GGG3"/>
<dbReference type="EMBL" id="CP017269">
    <property type="protein sequence ID" value="AOT69976.1"/>
    <property type="molecule type" value="Genomic_DNA"/>
</dbReference>
<dbReference type="InterPro" id="IPR014044">
    <property type="entry name" value="CAP_dom"/>
</dbReference>
<organism evidence="3 4">
    <name type="scientific">Geosporobacter ferrireducens</name>
    <dbReference type="NCBI Taxonomy" id="1424294"/>
    <lineage>
        <taxon>Bacteria</taxon>
        <taxon>Bacillati</taxon>
        <taxon>Bacillota</taxon>
        <taxon>Clostridia</taxon>
        <taxon>Peptostreptococcales</taxon>
        <taxon>Thermotaleaceae</taxon>
        <taxon>Geosporobacter</taxon>
    </lineage>
</organism>
<evidence type="ECO:0000313" key="4">
    <source>
        <dbReference type="Proteomes" id="UP000095743"/>
    </source>
</evidence>
<evidence type="ECO:0000256" key="1">
    <source>
        <dbReference type="ARBA" id="ARBA00022737"/>
    </source>
</evidence>
<dbReference type="InterPro" id="IPR035940">
    <property type="entry name" value="CAP_sf"/>
</dbReference>
<dbReference type="RefSeq" id="WP_069976217.1">
    <property type="nucleotide sequence ID" value="NZ_CP017269.1"/>
</dbReference>
<dbReference type="PROSITE" id="PS51272">
    <property type="entry name" value="SLH"/>
    <property type="match status" value="3"/>
</dbReference>
<reference evidence="3 4" key="1">
    <citation type="submission" date="2016-09" db="EMBL/GenBank/DDBJ databases">
        <title>Genomic analysis reveals versatility of anaerobic energy metabolism of Geosporobacter ferrireducens IRF9 of phylum Firmicutes.</title>
        <authorList>
            <person name="Kim S.-J."/>
        </authorList>
    </citation>
    <scope>NUCLEOTIDE SEQUENCE [LARGE SCALE GENOMIC DNA]</scope>
    <source>
        <strain evidence="3 4">IRF9</strain>
    </source>
</reference>
<evidence type="ECO:0000313" key="3">
    <source>
        <dbReference type="EMBL" id="AOT69976.1"/>
    </source>
</evidence>
<dbReference type="Pfam" id="PF00395">
    <property type="entry name" value="SLH"/>
    <property type="match status" value="3"/>
</dbReference>